<dbReference type="Proteomes" id="UP000613401">
    <property type="component" value="Unassembled WGS sequence"/>
</dbReference>
<keyword evidence="1" id="KW-0732">Signal</keyword>
<dbReference type="RefSeq" id="XP_045258288.1">
    <property type="nucleotide sequence ID" value="XM_045415115.1"/>
</dbReference>
<reference evidence="2" key="2">
    <citation type="submission" date="2020-03" db="EMBL/GenBank/DDBJ databases">
        <authorList>
            <person name="Fu F.-F."/>
            <person name="Chen J."/>
        </authorList>
    </citation>
    <scope>NUCLEOTIDE SEQUENCE</scope>
    <source>
        <strain evidence="2">Lc1</strain>
    </source>
</reference>
<feature type="signal peptide" evidence="1">
    <location>
        <begin position="1"/>
        <end position="25"/>
    </location>
</feature>
<gene>
    <name evidence="2" type="ORF">GCG54_00015310</name>
</gene>
<evidence type="ECO:0000313" key="2">
    <source>
        <dbReference type="EMBL" id="KAF3799128.1"/>
    </source>
</evidence>
<dbReference type="EMBL" id="WVTB01000086">
    <property type="protein sequence ID" value="KAF3799128.1"/>
    <property type="molecule type" value="Genomic_DNA"/>
</dbReference>
<accession>A0A8H4FE93</accession>
<evidence type="ECO:0000256" key="1">
    <source>
        <dbReference type="SAM" id="SignalP"/>
    </source>
</evidence>
<keyword evidence="3" id="KW-1185">Reference proteome</keyword>
<feature type="non-terminal residue" evidence="2">
    <location>
        <position position="200"/>
    </location>
</feature>
<organism evidence="2 3">
    <name type="scientific">Colletotrichum gloeosporioides</name>
    <name type="common">Anthracnose fungus</name>
    <name type="synonym">Glomerella cingulata</name>
    <dbReference type="NCBI Taxonomy" id="474922"/>
    <lineage>
        <taxon>Eukaryota</taxon>
        <taxon>Fungi</taxon>
        <taxon>Dikarya</taxon>
        <taxon>Ascomycota</taxon>
        <taxon>Pezizomycotina</taxon>
        <taxon>Sordariomycetes</taxon>
        <taxon>Hypocreomycetidae</taxon>
        <taxon>Glomerellales</taxon>
        <taxon>Glomerellaceae</taxon>
        <taxon>Colletotrichum</taxon>
        <taxon>Colletotrichum gloeosporioides species complex</taxon>
    </lineage>
</organism>
<comment type="caution">
    <text evidence="2">The sequence shown here is derived from an EMBL/GenBank/DDBJ whole genome shotgun (WGS) entry which is preliminary data.</text>
</comment>
<feature type="chain" id="PRO_5034541741" evidence="1">
    <location>
        <begin position="26"/>
        <end position="200"/>
    </location>
</feature>
<dbReference type="AlphaFoldDB" id="A0A8H4FE93"/>
<name>A0A8H4FE93_COLGL</name>
<reference evidence="2" key="1">
    <citation type="journal article" date="2020" name="Phytopathology">
        <title>Genome sequence and comparative analysis of Colletotrichum gloeosporioides isolated from Liriodendron leaves.</title>
        <authorList>
            <person name="Fu F.F."/>
            <person name="Hao Z."/>
            <person name="Wang P."/>
            <person name="Lu Y."/>
            <person name="Xue L.J."/>
            <person name="Wei G."/>
            <person name="Tian Y."/>
            <person name="Baishi H."/>
            <person name="Xu H."/>
            <person name="Shi J."/>
            <person name="Cheng T."/>
            <person name="Wang G."/>
            <person name="Yi Y."/>
            <person name="Chen J."/>
        </authorList>
    </citation>
    <scope>NUCLEOTIDE SEQUENCE</scope>
    <source>
        <strain evidence="2">Lc1</strain>
    </source>
</reference>
<evidence type="ECO:0000313" key="3">
    <source>
        <dbReference type="Proteomes" id="UP000613401"/>
    </source>
</evidence>
<proteinExistence type="predicted"/>
<dbReference type="GeneID" id="69022415"/>
<protein>
    <submittedName>
        <fullName evidence="2">Uncharacterized protein</fullName>
    </submittedName>
</protein>
<sequence length="200" mass="22116">RARCASPATFLFSGVLVACLTVVRDKFLRGSAVVDPDLSNNAYAVAVAHQVLIPGVPIPDLTPHFIALNFPSVVSTKMDDKAPPTVGKGAIIMINSPKSFGGMDVEDITMKENTSDFTRRQSATTRYWKAPLKFKKNGKVVDSLHISNIRIPYFKDKAGKYGRETDGDFYACFDPYVREGIARMSSREQDMKIPLEERAP</sequence>